<evidence type="ECO:0000313" key="1">
    <source>
        <dbReference type="EMBL" id="RZT00192.1"/>
    </source>
</evidence>
<dbReference type="AlphaFoldDB" id="A0A4Q7PHW6"/>
<keyword evidence="2" id="KW-1185">Reference proteome</keyword>
<accession>A0A4Q7PHW6</accession>
<reference evidence="1 2" key="1">
    <citation type="submission" date="2019-02" db="EMBL/GenBank/DDBJ databases">
        <title>Genomic Encyclopedia of Type Strains, Phase IV (KMG-IV): sequencing the most valuable type-strain genomes for metagenomic binning, comparative biology and taxonomic classification.</title>
        <authorList>
            <person name="Goeker M."/>
        </authorList>
    </citation>
    <scope>NUCLEOTIDE SEQUENCE [LARGE SCALE GENOMIC DNA]</scope>
    <source>
        <strain evidence="1 2">DSM 17196</strain>
    </source>
</reference>
<evidence type="ECO:0000313" key="2">
    <source>
        <dbReference type="Proteomes" id="UP000292262"/>
    </source>
</evidence>
<sequence>MAPDKKVTIDELILDQMINRCYAINECIKVVDSGTNWIQLHYGKFTYTTLFGIKQRTVKLGEAKEILISKIFKTHKFWYNDAYYYVSDGEWYTTDYKNDGN</sequence>
<dbReference type="RefSeq" id="WP_130285986.1">
    <property type="nucleotide sequence ID" value="NZ_SGXE01000001.1"/>
</dbReference>
<dbReference type="OrthoDB" id="9973099at2"/>
<comment type="caution">
    <text evidence="1">The sequence shown here is derived from an EMBL/GenBank/DDBJ whole genome shotgun (WGS) entry which is preliminary data.</text>
</comment>
<name>A0A4Q7PHW6_9FLAO</name>
<proteinExistence type="predicted"/>
<organism evidence="1 2">
    <name type="scientific">Aquimarina brevivitae</name>
    <dbReference type="NCBI Taxonomy" id="323412"/>
    <lineage>
        <taxon>Bacteria</taxon>
        <taxon>Pseudomonadati</taxon>
        <taxon>Bacteroidota</taxon>
        <taxon>Flavobacteriia</taxon>
        <taxon>Flavobacteriales</taxon>
        <taxon>Flavobacteriaceae</taxon>
        <taxon>Aquimarina</taxon>
    </lineage>
</organism>
<dbReference type="Proteomes" id="UP000292262">
    <property type="component" value="Unassembled WGS sequence"/>
</dbReference>
<gene>
    <name evidence="1" type="ORF">EV197_1427</name>
</gene>
<protein>
    <submittedName>
        <fullName evidence="1">Uncharacterized protein</fullName>
    </submittedName>
</protein>
<dbReference type="EMBL" id="SGXE01000001">
    <property type="protein sequence ID" value="RZT00192.1"/>
    <property type="molecule type" value="Genomic_DNA"/>
</dbReference>